<evidence type="ECO:0000256" key="6">
    <source>
        <dbReference type="SAM" id="MobiDB-lite"/>
    </source>
</evidence>
<dbReference type="InterPro" id="IPR011701">
    <property type="entry name" value="MFS"/>
</dbReference>
<dbReference type="GO" id="GO:0016020">
    <property type="term" value="C:membrane"/>
    <property type="evidence" value="ECO:0007669"/>
    <property type="project" value="UniProtKB-SubCell"/>
</dbReference>
<evidence type="ECO:0000256" key="7">
    <source>
        <dbReference type="SAM" id="Phobius"/>
    </source>
</evidence>
<evidence type="ECO:0000313" key="8">
    <source>
        <dbReference type="EMBL" id="GFH49305.1"/>
    </source>
</evidence>
<organism evidence="8 9">
    <name type="scientific">Chaetoceros tenuissimus</name>
    <dbReference type="NCBI Taxonomy" id="426638"/>
    <lineage>
        <taxon>Eukaryota</taxon>
        <taxon>Sar</taxon>
        <taxon>Stramenopiles</taxon>
        <taxon>Ochrophyta</taxon>
        <taxon>Bacillariophyta</taxon>
        <taxon>Coscinodiscophyceae</taxon>
        <taxon>Chaetocerotophycidae</taxon>
        <taxon>Chaetocerotales</taxon>
        <taxon>Chaetocerotaceae</taxon>
        <taxon>Chaetoceros</taxon>
    </lineage>
</organism>
<comment type="similarity">
    <text evidence="2">Belongs to the major facilitator superfamily. Nitrate/nitrite porter (TC 2.A.1.8) family.</text>
</comment>
<keyword evidence="9" id="KW-1185">Reference proteome</keyword>
<evidence type="ECO:0000256" key="1">
    <source>
        <dbReference type="ARBA" id="ARBA00004141"/>
    </source>
</evidence>
<feature type="transmembrane region" description="Helical" evidence="7">
    <location>
        <begin position="204"/>
        <end position="226"/>
    </location>
</feature>
<keyword evidence="4 7" id="KW-1133">Transmembrane helix</keyword>
<evidence type="ECO:0000256" key="4">
    <source>
        <dbReference type="ARBA" id="ARBA00022989"/>
    </source>
</evidence>
<feature type="transmembrane region" description="Helical" evidence="7">
    <location>
        <begin position="575"/>
        <end position="594"/>
    </location>
</feature>
<proteinExistence type="inferred from homology"/>
<feature type="transmembrane region" description="Helical" evidence="7">
    <location>
        <begin position="543"/>
        <end position="568"/>
    </location>
</feature>
<dbReference type="GO" id="GO:0015112">
    <property type="term" value="F:nitrate transmembrane transporter activity"/>
    <property type="evidence" value="ECO:0007669"/>
    <property type="project" value="InterPro"/>
</dbReference>
<feature type="transmembrane region" description="Helical" evidence="7">
    <location>
        <begin position="178"/>
        <end position="198"/>
    </location>
</feature>
<accession>A0AAD3CR38</accession>
<feature type="transmembrane region" description="Helical" evidence="7">
    <location>
        <begin position="474"/>
        <end position="493"/>
    </location>
</feature>
<feature type="transmembrane region" description="Helical" evidence="7">
    <location>
        <begin position="321"/>
        <end position="342"/>
    </location>
</feature>
<comment type="subcellular location">
    <subcellularLocation>
        <location evidence="1">Membrane</location>
        <topology evidence="1">Multi-pass membrane protein</topology>
    </subcellularLocation>
</comment>
<dbReference type="Gene3D" id="1.20.1250.20">
    <property type="entry name" value="MFS general substrate transporter like domains"/>
    <property type="match status" value="2"/>
</dbReference>
<dbReference type="PANTHER" id="PTHR23515">
    <property type="entry name" value="HIGH-AFFINITY NITRATE TRANSPORTER 2.3"/>
    <property type="match status" value="1"/>
</dbReference>
<dbReference type="EMBL" id="BLLK01000038">
    <property type="protein sequence ID" value="GFH49305.1"/>
    <property type="molecule type" value="Genomic_DNA"/>
</dbReference>
<feature type="transmembrane region" description="Helical" evidence="7">
    <location>
        <begin position="238"/>
        <end position="259"/>
    </location>
</feature>
<feature type="transmembrane region" description="Helical" evidence="7">
    <location>
        <begin position="279"/>
        <end position="301"/>
    </location>
</feature>
<dbReference type="SUPFAM" id="SSF103473">
    <property type="entry name" value="MFS general substrate transporter"/>
    <property type="match status" value="1"/>
</dbReference>
<feature type="region of interest" description="Disordered" evidence="6">
    <location>
        <begin position="1"/>
        <end position="38"/>
    </location>
</feature>
<dbReference type="InterPro" id="IPR036259">
    <property type="entry name" value="MFS_trans_sf"/>
</dbReference>
<feature type="transmembrane region" description="Helical" evidence="7">
    <location>
        <begin position="396"/>
        <end position="415"/>
    </location>
</feature>
<name>A0AAD3CR38_9STRA</name>
<dbReference type="InterPro" id="IPR044772">
    <property type="entry name" value="NO3_transporter"/>
</dbReference>
<evidence type="ECO:0000256" key="5">
    <source>
        <dbReference type="ARBA" id="ARBA00023136"/>
    </source>
</evidence>
<evidence type="ECO:0000256" key="2">
    <source>
        <dbReference type="ARBA" id="ARBA00008432"/>
    </source>
</evidence>
<feature type="transmembrane region" description="Helical" evidence="7">
    <location>
        <begin position="96"/>
        <end position="116"/>
    </location>
</feature>
<reference evidence="8 9" key="1">
    <citation type="journal article" date="2021" name="Sci. Rep.">
        <title>The genome of the diatom Chaetoceros tenuissimus carries an ancient integrated fragment of an extant virus.</title>
        <authorList>
            <person name="Hongo Y."/>
            <person name="Kimura K."/>
            <person name="Takaki Y."/>
            <person name="Yoshida Y."/>
            <person name="Baba S."/>
            <person name="Kobayashi G."/>
            <person name="Nagasaki K."/>
            <person name="Hano T."/>
            <person name="Tomaru Y."/>
        </authorList>
    </citation>
    <scope>NUCLEOTIDE SEQUENCE [LARGE SCALE GENOMIC DNA]</scope>
    <source>
        <strain evidence="8 9">NIES-3715</strain>
    </source>
</reference>
<feature type="transmembrane region" description="Helical" evidence="7">
    <location>
        <begin position="354"/>
        <end position="375"/>
    </location>
</feature>
<evidence type="ECO:0000313" key="9">
    <source>
        <dbReference type="Proteomes" id="UP001054902"/>
    </source>
</evidence>
<keyword evidence="3 7" id="KW-0812">Transmembrane</keyword>
<dbReference type="AlphaFoldDB" id="A0AAD3CR38"/>
<dbReference type="Proteomes" id="UP001054902">
    <property type="component" value="Unassembled WGS sequence"/>
</dbReference>
<feature type="transmembrane region" description="Helical" evidence="7">
    <location>
        <begin position="146"/>
        <end position="166"/>
    </location>
</feature>
<dbReference type="Pfam" id="PF07690">
    <property type="entry name" value="MFS_1"/>
    <property type="match status" value="1"/>
</dbReference>
<keyword evidence="5 7" id="KW-0472">Membrane</keyword>
<comment type="caution">
    <text evidence="8">The sequence shown here is derived from an EMBL/GenBank/DDBJ whole genome shotgun (WGS) entry which is preliminary data.</text>
</comment>
<protein>
    <submittedName>
        <fullName evidence="8">Nitrate/nitrite transporter NarU</fullName>
    </submittedName>
</protein>
<evidence type="ECO:0000256" key="3">
    <source>
        <dbReference type="ARBA" id="ARBA00022692"/>
    </source>
</evidence>
<gene>
    <name evidence="8" type="ORF">CTEN210_05781</name>
</gene>
<feature type="transmembrane region" description="Helical" evidence="7">
    <location>
        <begin position="505"/>
        <end position="523"/>
    </location>
</feature>
<sequence>MSGEEVETGASDSAPAISNELKSIVQTDEVETGAPDAAPAISNELKSIVQAGDDDRPTSNPKSLGYGIQQIKLEYWDPENEKYWDAEGKYIARRNLIASIPNLLCGFGVWLVWSVITSKIQLIHDKDPTVYNFDSWGAKDNKEYKAILYLLPAVAGISGGTLRIPNSFMTQCSGGRNVIYNTTILLALPMLLAGIALKNPDVEFNFLLACSLLSGVGGGAFASSMSNINFFYPRKLQGYALGMNGGLGNLGVSVSQLLAPIFMSTSFGAASVSDVTNGWAYNAGWLWFALCVPSAILAFFWMNNQPTHGEATELLNLKNFWWMEIVGMFASFLAVITLIFTRDDAAFQSSGGKIGRNFLLVLISAVIEHIFMWFLTPASPKARVRAQAVIFKEKHNYVMTFLYIMCFGSFIGYSGSFPKLITDLFGYITDENGNEITNPNAPNVFNFAWMGAAVGSLIRPIGGVLSDKFGGAKVTMVAILVCTACAMGQAVVVQKTRELEKPEENFGIFLFLFLMLFLCTGTMNGSTFRTIGVLFEPEISGPVLGWSSAIASYGAFVIPAMFGVAIAAGKPETTFWALSGYYVACAVVNFWYYIRPNCEKPGV</sequence>